<keyword evidence="3 4" id="KW-0067">ATP-binding</keyword>
<dbReference type="NCBIfam" id="TIGR02727">
    <property type="entry name" value="MTHFS_bact"/>
    <property type="match status" value="1"/>
</dbReference>
<evidence type="ECO:0000313" key="6">
    <source>
        <dbReference type="EMBL" id="EFK54447.1"/>
    </source>
</evidence>
<dbReference type="Gene3D" id="3.40.50.10420">
    <property type="entry name" value="NagB/RpiA/CoA transferase-like"/>
    <property type="match status" value="1"/>
</dbReference>
<comment type="similarity">
    <text evidence="1 5">Belongs to the 5-formyltetrahydrofolate cyclo-ligase family.</text>
</comment>
<organism evidence="6 7">
    <name type="scientific">Corynebacterium genitalium ATCC 33030</name>
    <dbReference type="NCBI Taxonomy" id="585529"/>
    <lineage>
        <taxon>Bacteria</taxon>
        <taxon>Bacillati</taxon>
        <taxon>Actinomycetota</taxon>
        <taxon>Actinomycetes</taxon>
        <taxon>Mycobacteriales</taxon>
        <taxon>Corynebacteriaceae</taxon>
        <taxon>Corynebacterium</taxon>
    </lineage>
</organism>
<dbReference type="RefSeq" id="WP_005291325.1">
    <property type="nucleotide sequence ID" value="NZ_CM000961.1"/>
</dbReference>
<dbReference type="STRING" id="585529.HMPREF0291_12105"/>
<name>D7WE93_9CORY</name>
<protein>
    <recommendedName>
        <fullName evidence="5">5-formyltetrahydrofolate cyclo-ligase</fullName>
        <ecNumber evidence="5">6.3.3.2</ecNumber>
    </recommendedName>
</protein>
<keyword evidence="5" id="KW-0479">Metal-binding</keyword>
<dbReference type="SUPFAM" id="SSF100950">
    <property type="entry name" value="NagB/RpiA/CoA transferase-like"/>
    <property type="match status" value="1"/>
</dbReference>
<dbReference type="GO" id="GO:0009396">
    <property type="term" value="P:folic acid-containing compound biosynthetic process"/>
    <property type="evidence" value="ECO:0007669"/>
    <property type="project" value="TreeGrafter"/>
</dbReference>
<dbReference type="GO" id="GO:0046872">
    <property type="term" value="F:metal ion binding"/>
    <property type="evidence" value="ECO:0007669"/>
    <property type="project" value="UniProtKB-KW"/>
</dbReference>
<feature type="binding site" evidence="4">
    <location>
        <begin position="129"/>
        <end position="137"/>
    </location>
    <ligand>
        <name>ATP</name>
        <dbReference type="ChEBI" id="CHEBI:30616"/>
    </ligand>
</feature>
<keyword evidence="6" id="KW-0436">Ligase</keyword>
<comment type="caution">
    <text evidence="6">The sequence shown here is derived from an EMBL/GenBank/DDBJ whole genome shotgun (WGS) entry which is preliminary data.</text>
</comment>
<dbReference type="InterPro" id="IPR024185">
    <property type="entry name" value="FTHF_cligase-like_sf"/>
</dbReference>
<dbReference type="InterPro" id="IPR002698">
    <property type="entry name" value="FTHF_cligase"/>
</dbReference>
<keyword evidence="2 4" id="KW-0547">Nucleotide-binding</keyword>
<dbReference type="AlphaFoldDB" id="D7WE93"/>
<evidence type="ECO:0000256" key="1">
    <source>
        <dbReference type="ARBA" id="ARBA00010638"/>
    </source>
</evidence>
<dbReference type="EC" id="6.3.3.2" evidence="5"/>
<dbReference type="Proteomes" id="UP000004208">
    <property type="component" value="Unassembled WGS sequence"/>
</dbReference>
<dbReference type="PANTHER" id="PTHR23407">
    <property type="entry name" value="ATPASE INHIBITOR/5-FORMYLTETRAHYDROFOLATE CYCLO-LIGASE"/>
    <property type="match status" value="1"/>
</dbReference>
<dbReference type="Pfam" id="PF01812">
    <property type="entry name" value="5-FTHF_cyc-lig"/>
    <property type="match status" value="1"/>
</dbReference>
<feature type="binding site" evidence="4">
    <location>
        <begin position="4"/>
        <end position="8"/>
    </location>
    <ligand>
        <name>ATP</name>
        <dbReference type="ChEBI" id="CHEBI:30616"/>
    </ligand>
</feature>
<evidence type="ECO:0000256" key="2">
    <source>
        <dbReference type="ARBA" id="ARBA00022741"/>
    </source>
</evidence>
<proteinExistence type="inferred from homology"/>
<accession>D7WE93</accession>
<dbReference type="PIRSF" id="PIRSF006806">
    <property type="entry name" value="FTHF_cligase"/>
    <property type="match status" value="1"/>
</dbReference>
<dbReference type="OrthoDB" id="3242798at2"/>
<reference evidence="6" key="1">
    <citation type="submission" date="2010-06" db="EMBL/GenBank/DDBJ databases">
        <authorList>
            <person name="Muzny D."/>
            <person name="Qin X."/>
            <person name="Buhay C."/>
            <person name="Dugan-Rocha S."/>
            <person name="Ding Y."/>
            <person name="Chen G."/>
            <person name="Hawes A."/>
            <person name="Holder M."/>
            <person name="Jhangiani S."/>
            <person name="Johnson A."/>
            <person name="Khan Z."/>
            <person name="Li Z."/>
            <person name="Liu W."/>
            <person name="Liu X."/>
            <person name="Perez L."/>
            <person name="Shen H."/>
            <person name="Wang Q."/>
            <person name="Watt J."/>
            <person name="Xi L."/>
            <person name="Xin Y."/>
            <person name="Zhou J."/>
            <person name="Deng J."/>
            <person name="Jiang H."/>
            <person name="Liu Y."/>
            <person name="Qu J."/>
            <person name="Song X.-Z."/>
            <person name="Zhang L."/>
            <person name="Villasana D."/>
            <person name="Johnson A."/>
            <person name="Liu J."/>
            <person name="Liyanage D."/>
            <person name="Lorensuhewa L."/>
            <person name="Robinson T."/>
            <person name="Song A."/>
            <person name="Song B.-B."/>
            <person name="Dinh H."/>
            <person name="Thornton R."/>
            <person name="Coyle M."/>
            <person name="Francisco L."/>
            <person name="Jackson L."/>
            <person name="Javaid M."/>
            <person name="Korchina V."/>
            <person name="Kovar C."/>
            <person name="Mata R."/>
            <person name="Mathew T."/>
            <person name="Ngo R."/>
            <person name="Nguyen L."/>
            <person name="Nguyen N."/>
            <person name="Okwuonu G."/>
            <person name="Ongeri F."/>
            <person name="Pham C."/>
            <person name="Simmons D."/>
            <person name="Wilczek-Boney K."/>
            <person name="Hale W."/>
            <person name="Jakkamsetti A."/>
            <person name="Pham P."/>
            <person name="Ruth R."/>
            <person name="San Lucas F."/>
            <person name="Warren J."/>
            <person name="Zhang J."/>
            <person name="Zhao Z."/>
            <person name="Zhou C."/>
            <person name="Zhu D."/>
            <person name="Lee S."/>
            <person name="Bess C."/>
            <person name="Blankenburg K."/>
            <person name="Forbes L."/>
            <person name="Fu Q."/>
            <person name="Gubbala S."/>
            <person name="Hirani K."/>
            <person name="Jayaseelan J.C."/>
            <person name="Lara F."/>
            <person name="Munidasa M."/>
            <person name="Palculict T."/>
            <person name="Patil S."/>
            <person name="Pu L.-L."/>
            <person name="Saada N."/>
            <person name="Tang L."/>
            <person name="Weissenberger G."/>
            <person name="Zhu Y."/>
            <person name="Hemphill L."/>
            <person name="Shang Y."/>
            <person name="Youmans B."/>
            <person name="Ayvaz T."/>
            <person name="Ross M."/>
            <person name="Santibanez J."/>
            <person name="Aqrawi P."/>
            <person name="Gross S."/>
            <person name="Joshi V."/>
            <person name="Fowler G."/>
            <person name="Nazareth L."/>
            <person name="Reid J."/>
            <person name="Worley K."/>
            <person name="Petrosino J."/>
            <person name="Highlander S."/>
            <person name="Gibbs R."/>
        </authorList>
    </citation>
    <scope>NUCLEOTIDE SEQUENCE [LARGE SCALE GENOMIC DNA]</scope>
    <source>
        <strain evidence="6">ATCC 33030</strain>
    </source>
</reference>
<dbReference type="GO" id="GO:0030272">
    <property type="term" value="F:5-formyltetrahydrofolate cyclo-ligase activity"/>
    <property type="evidence" value="ECO:0007669"/>
    <property type="project" value="UniProtKB-EC"/>
</dbReference>
<dbReference type="GO" id="GO:0035999">
    <property type="term" value="P:tetrahydrofolate interconversion"/>
    <property type="evidence" value="ECO:0007669"/>
    <property type="project" value="TreeGrafter"/>
</dbReference>
<keyword evidence="5" id="KW-0460">Magnesium</keyword>
<keyword evidence="7" id="KW-1185">Reference proteome</keyword>
<feature type="binding site" evidence="4">
    <location>
        <position position="51"/>
    </location>
    <ligand>
        <name>substrate</name>
    </ligand>
</feature>
<dbReference type="EMBL" id="ACLJ02000003">
    <property type="protein sequence ID" value="EFK54447.1"/>
    <property type="molecule type" value="Genomic_DNA"/>
</dbReference>
<dbReference type="eggNOG" id="COG0212">
    <property type="taxonomic scope" value="Bacteria"/>
</dbReference>
<comment type="cofactor">
    <cofactor evidence="5">
        <name>Mg(2+)</name>
        <dbReference type="ChEBI" id="CHEBI:18420"/>
    </cofactor>
</comment>
<evidence type="ECO:0000256" key="5">
    <source>
        <dbReference type="RuleBase" id="RU361279"/>
    </source>
</evidence>
<gene>
    <name evidence="6" type="ORF">HMPREF0291_12105</name>
</gene>
<comment type="catalytic activity">
    <reaction evidence="5">
        <text>(6S)-5-formyl-5,6,7,8-tetrahydrofolate + ATP = (6R)-5,10-methenyltetrahydrofolate + ADP + phosphate</text>
        <dbReference type="Rhea" id="RHEA:10488"/>
        <dbReference type="ChEBI" id="CHEBI:30616"/>
        <dbReference type="ChEBI" id="CHEBI:43474"/>
        <dbReference type="ChEBI" id="CHEBI:57455"/>
        <dbReference type="ChEBI" id="CHEBI:57457"/>
        <dbReference type="ChEBI" id="CHEBI:456216"/>
        <dbReference type="EC" id="6.3.3.2"/>
    </reaction>
</comment>
<sequence length="194" mass="20731">MDSKGQLRAVARQRRRVRENKALIDAAVRDHLLTHLRSCARVAAYSPMPTEPGGEELPDVLAATGLEVFLPVTLGAGVLEWALHVPGQLARGAHFGITEPTGERFPSSMLSSCDVVIVPALGVDRRGMRLGQGAGYYDRALVHAGAVPRIALVYDDEVHDVLPSEPHDKPVDGAVTPQGFLRFKGTSPGAATVQ</sequence>
<evidence type="ECO:0000313" key="7">
    <source>
        <dbReference type="Proteomes" id="UP000004208"/>
    </source>
</evidence>
<evidence type="ECO:0000256" key="4">
    <source>
        <dbReference type="PIRSR" id="PIRSR006806-1"/>
    </source>
</evidence>
<dbReference type="GO" id="GO:0005524">
    <property type="term" value="F:ATP binding"/>
    <property type="evidence" value="ECO:0007669"/>
    <property type="project" value="UniProtKB-KW"/>
</dbReference>
<dbReference type="HOGENOM" id="CLU_066245_1_0_11"/>
<dbReference type="InterPro" id="IPR037171">
    <property type="entry name" value="NagB/RpiA_transferase-like"/>
</dbReference>
<evidence type="ECO:0000256" key="3">
    <source>
        <dbReference type="ARBA" id="ARBA00022840"/>
    </source>
</evidence>
<dbReference type="PANTHER" id="PTHR23407:SF1">
    <property type="entry name" value="5-FORMYLTETRAHYDROFOLATE CYCLO-LIGASE"/>
    <property type="match status" value="1"/>
</dbReference>